<gene>
    <name evidence="1" type="ORF">DPMN_020355</name>
</gene>
<evidence type="ECO:0000313" key="1">
    <source>
        <dbReference type="EMBL" id="KAH3896182.1"/>
    </source>
</evidence>
<organism evidence="1 2">
    <name type="scientific">Dreissena polymorpha</name>
    <name type="common">Zebra mussel</name>
    <name type="synonym">Mytilus polymorpha</name>
    <dbReference type="NCBI Taxonomy" id="45954"/>
    <lineage>
        <taxon>Eukaryota</taxon>
        <taxon>Metazoa</taxon>
        <taxon>Spiralia</taxon>
        <taxon>Lophotrochozoa</taxon>
        <taxon>Mollusca</taxon>
        <taxon>Bivalvia</taxon>
        <taxon>Autobranchia</taxon>
        <taxon>Heteroconchia</taxon>
        <taxon>Euheterodonta</taxon>
        <taxon>Imparidentia</taxon>
        <taxon>Neoheterodontei</taxon>
        <taxon>Myida</taxon>
        <taxon>Dreissenoidea</taxon>
        <taxon>Dreissenidae</taxon>
        <taxon>Dreissena</taxon>
    </lineage>
</organism>
<keyword evidence="2" id="KW-1185">Reference proteome</keyword>
<accession>A0A9D4NGN1</accession>
<name>A0A9D4NGN1_DREPO</name>
<dbReference type="Proteomes" id="UP000828390">
    <property type="component" value="Unassembled WGS sequence"/>
</dbReference>
<proteinExistence type="predicted"/>
<comment type="caution">
    <text evidence="1">The sequence shown here is derived from an EMBL/GenBank/DDBJ whole genome shotgun (WGS) entry which is preliminary data.</text>
</comment>
<reference evidence="1" key="1">
    <citation type="journal article" date="2019" name="bioRxiv">
        <title>The Genome of the Zebra Mussel, Dreissena polymorpha: A Resource for Invasive Species Research.</title>
        <authorList>
            <person name="McCartney M.A."/>
            <person name="Auch B."/>
            <person name="Kono T."/>
            <person name="Mallez S."/>
            <person name="Zhang Y."/>
            <person name="Obille A."/>
            <person name="Becker A."/>
            <person name="Abrahante J.E."/>
            <person name="Garbe J."/>
            <person name="Badalamenti J.P."/>
            <person name="Herman A."/>
            <person name="Mangelson H."/>
            <person name="Liachko I."/>
            <person name="Sullivan S."/>
            <person name="Sone E.D."/>
            <person name="Koren S."/>
            <person name="Silverstein K.A.T."/>
            <person name="Beckman K.B."/>
            <person name="Gohl D.M."/>
        </authorList>
    </citation>
    <scope>NUCLEOTIDE SEQUENCE</scope>
    <source>
        <strain evidence="1">Duluth1</strain>
        <tissue evidence="1">Whole animal</tissue>
    </source>
</reference>
<protein>
    <submittedName>
        <fullName evidence="1">Uncharacterized protein</fullName>
    </submittedName>
</protein>
<reference evidence="1" key="2">
    <citation type="submission" date="2020-11" db="EMBL/GenBank/DDBJ databases">
        <authorList>
            <person name="McCartney M.A."/>
            <person name="Auch B."/>
            <person name="Kono T."/>
            <person name="Mallez S."/>
            <person name="Becker A."/>
            <person name="Gohl D.M."/>
            <person name="Silverstein K.A.T."/>
            <person name="Koren S."/>
            <person name="Bechman K.B."/>
            <person name="Herman A."/>
            <person name="Abrahante J.E."/>
            <person name="Garbe J."/>
        </authorList>
    </citation>
    <scope>NUCLEOTIDE SEQUENCE</scope>
    <source>
        <strain evidence="1">Duluth1</strain>
        <tissue evidence="1">Whole animal</tissue>
    </source>
</reference>
<dbReference type="EMBL" id="JAIWYP010000001">
    <property type="protein sequence ID" value="KAH3896182.1"/>
    <property type="molecule type" value="Genomic_DNA"/>
</dbReference>
<dbReference type="AlphaFoldDB" id="A0A9D4NGN1"/>
<sequence>MCVPQSQTSNPFQKSTTKTNTCVSWPAASAAECALNWKDCENRAAVMSFLLRSAKFAIENIMHCFSGDHKMCKERSRVCTYRVTSSYKHLPYGEPLALQESDKKIILGNINKTFDATGLKEVAKLFNTNACESLNASVFHYAPKTSFYARNFAALCHSAVHTRSMGPSKSSMKVAEKVTGKKISLHSMIYNQLKAKDRRREYDSRRKASVRYK</sequence>
<evidence type="ECO:0000313" key="2">
    <source>
        <dbReference type="Proteomes" id="UP000828390"/>
    </source>
</evidence>